<sequence>MFQGHIESEEDEDDEIKPLFSEEEVEVEVDERTKGGTAEEKAERLKREAEEKKREEKELEWRSRKRRSVIDSVRVFDPKSKSIVWVRFPFEDLSEFDLDEESNIPPMRHTGMNYEGCNMYWSANILSVKIMSSDVGFPLDVYGTDDSLILIGPSRGFLLKDFIFLEVDLKIKHEQGKFRQLLSKGLLQNDGRVVTRQEIEVKSVSHASWFSTVKVEYTAVKTAVEATVEFQAFQGNFCGEIAAHTSSIINRIVLHDSNNAGDMATCDASGIIHLRRRVIAVCLNEMLIFTIVTRLDTAATAASTRMIQFVPSLNGANEHVIHCGAVKLRVKVTWSVIDRFY</sequence>
<protein>
    <recommendedName>
        <fullName evidence="2">DUF6598 domain-containing protein</fullName>
    </recommendedName>
</protein>
<feature type="domain" description="DUF6598" evidence="2">
    <location>
        <begin position="145"/>
        <end position="332"/>
    </location>
</feature>
<accession>A0AAV5CU10</accession>
<organism evidence="3 4">
    <name type="scientific">Eleusine coracana subsp. coracana</name>
    <dbReference type="NCBI Taxonomy" id="191504"/>
    <lineage>
        <taxon>Eukaryota</taxon>
        <taxon>Viridiplantae</taxon>
        <taxon>Streptophyta</taxon>
        <taxon>Embryophyta</taxon>
        <taxon>Tracheophyta</taxon>
        <taxon>Spermatophyta</taxon>
        <taxon>Magnoliopsida</taxon>
        <taxon>Liliopsida</taxon>
        <taxon>Poales</taxon>
        <taxon>Poaceae</taxon>
        <taxon>PACMAD clade</taxon>
        <taxon>Chloridoideae</taxon>
        <taxon>Cynodonteae</taxon>
        <taxon>Eleusininae</taxon>
        <taxon>Eleusine</taxon>
    </lineage>
</organism>
<proteinExistence type="predicted"/>
<name>A0AAV5CU10_ELECO</name>
<dbReference type="InterPro" id="IPR046533">
    <property type="entry name" value="DUF6598"/>
</dbReference>
<feature type="compositionally biased region" description="Basic and acidic residues" evidence="1">
    <location>
        <begin position="30"/>
        <end position="57"/>
    </location>
</feature>
<feature type="compositionally biased region" description="Acidic residues" evidence="1">
    <location>
        <begin position="8"/>
        <end position="29"/>
    </location>
</feature>
<dbReference type="AlphaFoldDB" id="A0AAV5CU10"/>
<dbReference type="EMBL" id="BQKI01000009">
    <property type="protein sequence ID" value="GJN01579.1"/>
    <property type="molecule type" value="Genomic_DNA"/>
</dbReference>
<keyword evidence="4" id="KW-1185">Reference proteome</keyword>
<reference evidence="3" key="2">
    <citation type="submission" date="2021-12" db="EMBL/GenBank/DDBJ databases">
        <title>Resequencing data analysis of finger millet.</title>
        <authorList>
            <person name="Hatakeyama M."/>
            <person name="Aluri S."/>
            <person name="Balachadran M.T."/>
            <person name="Sivarajan S.R."/>
            <person name="Poveda L."/>
            <person name="Shimizu-Inatsugi R."/>
            <person name="Schlapbach R."/>
            <person name="Sreeman S.M."/>
            <person name="Shimizu K.K."/>
        </authorList>
    </citation>
    <scope>NUCLEOTIDE SEQUENCE</scope>
</reference>
<dbReference type="Proteomes" id="UP001054889">
    <property type="component" value="Unassembled WGS sequence"/>
</dbReference>
<gene>
    <name evidence="3" type="primary">ga18856</name>
    <name evidence="3" type="ORF">PR202_ga18856</name>
</gene>
<evidence type="ECO:0000256" key="1">
    <source>
        <dbReference type="SAM" id="MobiDB-lite"/>
    </source>
</evidence>
<reference evidence="3" key="1">
    <citation type="journal article" date="2018" name="DNA Res.">
        <title>Multiple hybrid de novo genome assembly of finger millet, an orphan allotetraploid crop.</title>
        <authorList>
            <person name="Hatakeyama M."/>
            <person name="Aluri S."/>
            <person name="Balachadran M.T."/>
            <person name="Sivarajan S.R."/>
            <person name="Patrignani A."/>
            <person name="Gruter S."/>
            <person name="Poveda L."/>
            <person name="Shimizu-Inatsugi R."/>
            <person name="Baeten J."/>
            <person name="Francoijs K.J."/>
            <person name="Nataraja K.N."/>
            <person name="Reddy Y.A.N."/>
            <person name="Phadnis S."/>
            <person name="Ravikumar R.L."/>
            <person name="Schlapbach R."/>
            <person name="Sreeman S.M."/>
            <person name="Shimizu K.K."/>
        </authorList>
    </citation>
    <scope>NUCLEOTIDE SEQUENCE</scope>
</reference>
<evidence type="ECO:0000259" key="2">
    <source>
        <dbReference type="Pfam" id="PF20241"/>
    </source>
</evidence>
<comment type="caution">
    <text evidence="3">The sequence shown here is derived from an EMBL/GenBank/DDBJ whole genome shotgun (WGS) entry which is preliminary data.</text>
</comment>
<dbReference type="PANTHER" id="PTHR33065:SF64">
    <property type="entry name" value="OS05G0109100 PROTEIN"/>
    <property type="match status" value="1"/>
</dbReference>
<evidence type="ECO:0000313" key="3">
    <source>
        <dbReference type="EMBL" id="GJN01579.1"/>
    </source>
</evidence>
<feature type="region of interest" description="Disordered" evidence="1">
    <location>
        <begin position="1"/>
        <end position="57"/>
    </location>
</feature>
<dbReference type="PANTHER" id="PTHR33065">
    <property type="entry name" value="OS07G0486400 PROTEIN"/>
    <property type="match status" value="1"/>
</dbReference>
<dbReference type="Pfam" id="PF20241">
    <property type="entry name" value="DUF6598"/>
    <property type="match status" value="1"/>
</dbReference>
<evidence type="ECO:0000313" key="4">
    <source>
        <dbReference type="Proteomes" id="UP001054889"/>
    </source>
</evidence>